<evidence type="ECO:0008006" key="5">
    <source>
        <dbReference type="Google" id="ProtNLM"/>
    </source>
</evidence>
<dbReference type="AlphaFoldDB" id="A0A1L9B7K9"/>
<keyword evidence="2" id="KW-0238">DNA-binding</keyword>
<dbReference type="SUPFAM" id="SSF116734">
    <property type="entry name" value="DNA methylase specificity domain"/>
    <property type="match status" value="2"/>
</dbReference>
<dbReference type="REBASE" id="181717">
    <property type="entry name" value="S.Cfe23ORF24115P"/>
</dbReference>
<dbReference type="InterPro" id="IPR052021">
    <property type="entry name" value="Type-I_RS_S_subunit"/>
</dbReference>
<dbReference type="PANTHER" id="PTHR30408">
    <property type="entry name" value="TYPE-1 RESTRICTION ENZYME ECOKI SPECIFICITY PROTEIN"/>
    <property type="match status" value="1"/>
</dbReference>
<keyword evidence="4" id="KW-1185">Reference proteome</keyword>
<accession>A0A1L9B7K9</accession>
<dbReference type="PANTHER" id="PTHR30408:SF12">
    <property type="entry name" value="TYPE I RESTRICTION ENZYME MJAVIII SPECIFICITY SUBUNIT"/>
    <property type="match status" value="1"/>
</dbReference>
<comment type="caution">
    <text evidence="3">The sequence shown here is derived from an EMBL/GenBank/DDBJ whole genome shotgun (WGS) entry which is preliminary data.</text>
</comment>
<evidence type="ECO:0000313" key="4">
    <source>
        <dbReference type="Proteomes" id="UP000182229"/>
    </source>
</evidence>
<name>A0A1L9B7K9_9BACT</name>
<dbReference type="GO" id="GO:0009307">
    <property type="term" value="P:DNA restriction-modification system"/>
    <property type="evidence" value="ECO:0007669"/>
    <property type="project" value="UniProtKB-KW"/>
</dbReference>
<dbReference type="EMBL" id="MPIN01000006">
    <property type="protein sequence ID" value="OJH38235.1"/>
    <property type="molecule type" value="Genomic_DNA"/>
</dbReference>
<proteinExistence type="predicted"/>
<keyword evidence="1" id="KW-0680">Restriction system</keyword>
<gene>
    <name evidence="3" type="ORF">BON30_24135</name>
</gene>
<organism evidence="3 4">
    <name type="scientific">Cystobacter ferrugineus</name>
    <dbReference type="NCBI Taxonomy" id="83449"/>
    <lineage>
        <taxon>Bacteria</taxon>
        <taxon>Pseudomonadati</taxon>
        <taxon>Myxococcota</taxon>
        <taxon>Myxococcia</taxon>
        <taxon>Myxococcales</taxon>
        <taxon>Cystobacterineae</taxon>
        <taxon>Archangiaceae</taxon>
        <taxon>Cystobacter</taxon>
    </lineage>
</organism>
<dbReference type="Gene3D" id="3.90.220.20">
    <property type="entry name" value="DNA methylase specificity domains"/>
    <property type="match status" value="3"/>
</dbReference>
<dbReference type="Proteomes" id="UP000182229">
    <property type="component" value="Unassembled WGS sequence"/>
</dbReference>
<reference evidence="4" key="1">
    <citation type="submission" date="2016-11" db="EMBL/GenBank/DDBJ databases">
        <authorList>
            <person name="Shukria A."/>
            <person name="Stevens D.C."/>
        </authorList>
    </citation>
    <scope>NUCLEOTIDE SEQUENCE [LARGE SCALE GENOMIC DNA]</scope>
    <source>
        <strain evidence="4">Cbfe23</strain>
    </source>
</reference>
<evidence type="ECO:0000256" key="2">
    <source>
        <dbReference type="ARBA" id="ARBA00023125"/>
    </source>
</evidence>
<sequence>MRPDATFASWTSVDLLEPSRIDARFYGPAHVSLLARLRTSKHQVARVKDIVTHIAHVTGYESSKHMEFCEAEDGVKVVEANNVGDVLIDGSSWKRISIEGFAALPRHQLREGDVVFTKDGTLGNCALVSREVLPAVASRHVFRIAPNTKRVDPGYLVAWLSSDAGRVQTEHRQAGAVQGTIITPEVAAFHVLLPSLDVQAGIGRKVRKAQRLCELAKQIRVKAAAEIDRLFGDFAVPESDPPGWISASEISTSRLDSWFHRLSFMDLDYACRNRPGLVRVRSLCQHVTRGADIEAWGQPTFPYYEIGGLNPITGEAVPEIIRCDQAPSRAKYLVGPGDILVSTVRPNLKAIAQVHIEQEQAVASSGFCVLRAKTGAAGAYVRACLVHDIATHQLMRWNSGGIYPAIERAVPLNVWIPDPGSEVVQEMGEVLLRANSYAHEASSLVLEAKKNVDELISGTLDTKALLSRGEEIDRWLKANG</sequence>
<dbReference type="InterPro" id="IPR044946">
    <property type="entry name" value="Restrct_endonuc_typeI_TRD_sf"/>
</dbReference>
<reference evidence="3 4" key="2">
    <citation type="submission" date="2016-12" db="EMBL/GenBank/DDBJ databases">
        <title>Draft Genome Sequence of Cystobacter ferrugineus Strain Cbfe23.</title>
        <authorList>
            <person name="Akbar S."/>
            <person name="Dowd S.E."/>
            <person name="Stevens D.C."/>
        </authorList>
    </citation>
    <scope>NUCLEOTIDE SEQUENCE [LARGE SCALE GENOMIC DNA]</scope>
    <source>
        <strain evidence="3 4">Cbfe23</strain>
    </source>
</reference>
<dbReference type="STRING" id="83449.BON30_24135"/>
<evidence type="ECO:0000313" key="3">
    <source>
        <dbReference type="EMBL" id="OJH38235.1"/>
    </source>
</evidence>
<dbReference type="GO" id="GO:0003677">
    <property type="term" value="F:DNA binding"/>
    <property type="evidence" value="ECO:0007669"/>
    <property type="project" value="UniProtKB-KW"/>
</dbReference>
<evidence type="ECO:0000256" key="1">
    <source>
        <dbReference type="ARBA" id="ARBA00022747"/>
    </source>
</evidence>
<protein>
    <recommendedName>
        <fullName evidence="5">Type I restriction modification DNA specificity domain-containing protein</fullName>
    </recommendedName>
</protein>